<dbReference type="Proteomes" id="UP001175271">
    <property type="component" value="Unassembled WGS sequence"/>
</dbReference>
<feature type="compositionally biased region" description="Basic residues" evidence="2">
    <location>
        <begin position="1"/>
        <end position="12"/>
    </location>
</feature>
<evidence type="ECO:0000259" key="3">
    <source>
        <dbReference type="Pfam" id="PF16565"/>
    </source>
</evidence>
<dbReference type="AlphaFoldDB" id="A0AA39I1G2"/>
<dbReference type="EMBL" id="JAUCMV010000002">
    <property type="protein sequence ID" value="KAK0416035.1"/>
    <property type="molecule type" value="Genomic_DNA"/>
</dbReference>
<evidence type="ECO:0000256" key="2">
    <source>
        <dbReference type="SAM" id="MobiDB-lite"/>
    </source>
</evidence>
<dbReference type="Gene3D" id="3.30.870.30">
    <property type="entry name" value="MITD, C-terminal phospholipase D-like domain"/>
    <property type="match status" value="1"/>
</dbReference>
<reference evidence="4" key="1">
    <citation type="submission" date="2023-06" db="EMBL/GenBank/DDBJ databases">
        <title>Genomic analysis of the entomopathogenic nematode Steinernema hermaphroditum.</title>
        <authorList>
            <person name="Schwarz E.M."/>
            <person name="Heppert J.K."/>
            <person name="Baniya A."/>
            <person name="Schwartz H.T."/>
            <person name="Tan C.-H."/>
            <person name="Antoshechkin I."/>
            <person name="Sternberg P.W."/>
            <person name="Goodrich-Blair H."/>
            <person name="Dillman A.R."/>
        </authorList>
    </citation>
    <scope>NUCLEOTIDE SEQUENCE</scope>
    <source>
        <strain evidence="4">PS9179</strain>
        <tissue evidence="4">Whole animal</tissue>
    </source>
</reference>
<feature type="region of interest" description="Disordered" evidence="2">
    <location>
        <begin position="1"/>
        <end position="20"/>
    </location>
</feature>
<comment type="caution">
    <text evidence="4">The sequence shown here is derived from an EMBL/GenBank/DDBJ whole genome shotgun (WGS) entry which is preliminary data.</text>
</comment>
<keyword evidence="1" id="KW-0175">Coiled coil</keyword>
<proteinExistence type="predicted"/>
<dbReference type="Pfam" id="PF16565">
    <property type="entry name" value="MIT_C"/>
    <property type="match status" value="1"/>
</dbReference>
<dbReference type="InterPro" id="IPR032341">
    <property type="entry name" value="MITD1_C"/>
</dbReference>
<accession>A0AA39I1G2</accession>
<evidence type="ECO:0000313" key="5">
    <source>
        <dbReference type="Proteomes" id="UP001175271"/>
    </source>
</evidence>
<feature type="coiled-coil region" evidence="1">
    <location>
        <begin position="107"/>
        <end position="134"/>
    </location>
</feature>
<gene>
    <name evidence="4" type="ORF">QR680_012260</name>
</gene>
<evidence type="ECO:0000256" key="1">
    <source>
        <dbReference type="SAM" id="Coils"/>
    </source>
</evidence>
<feature type="domain" description="MITD1 C-terminal phospholipase D-like" evidence="3">
    <location>
        <begin position="65"/>
        <end position="182"/>
    </location>
</feature>
<protein>
    <recommendedName>
        <fullName evidence="3">MITD1 C-terminal phospholipase D-like domain-containing protein</fullName>
    </recommendedName>
</protein>
<evidence type="ECO:0000313" key="4">
    <source>
        <dbReference type="EMBL" id="KAK0416035.1"/>
    </source>
</evidence>
<dbReference type="InterPro" id="IPR038113">
    <property type="entry name" value="MITD1_C_sf"/>
</dbReference>
<keyword evidence="5" id="KW-1185">Reference proteome</keyword>
<sequence length="188" mass="21808">MEKDKKSRRQGKRGAAAKLKSKLSTSFKNICASLTNLNISPWDPGLSPPQRIHRKEHIIAQDSKGHDYSTVYRDCFDATLTWIFIEEPFLVGSNQVTLVSRMMMEKKKENEKVAESLEEKVDKLKDDLKELGLEMDCVFDKDLHDRSISFSNGWFVKSGRGLHYFLTEEKNYAKRKCRKTSLDFFFCV</sequence>
<name>A0AA39I1G2_9BILA</name>
<organism evidence="4 5">
    <name type="scientific">Steinernema hermaphroditum</name>
    <dbReference type="NCBI Taxonomy" id="289476"/>
    <lineage>
        <taxon>Eukaryota</taxon>
        <taxon>Metazoa</taxon>
        <taxon>Ecdysozoa</taxon>
        <taxon>Nematoda</taxon>
        <taxon>Chromadorea</taxon>
        <taxon>Rhabditida</taxon>
        <taxon>Tylenchina</taxon>
        <taxon>Panagrolaimomorpha</taxon>
        <taxon>Strongyloidoidea</taxon>
        <taxon>Steinernematidae</taxon>
        <taxon>Steinernema</taxon>
    </lineage>
</organism>